<dbReference type="Proteomes" id="UP000268652">
    <property type="component" value="Unassembled WGS sequence"/>
</dbReference>
<dbReference type="Pfam" id="PF01230">
    <property type="entry name" value="HIT"/>
    <property type="match status" value="1"/>
</dbReference>
<dbReference type="InterPro" id="IPR001310">
    <property type="entry name" value="Histidine_triad_HIT"/>
</dbReference>
<keyword evidence="4" id="KW-1185">Reference proteome</keyword>
<dbReference type="GO" id="GO:0003824">
    <property type="term" value="F:catalytic activity"/>
    <property type="evidence" value="ECO:0007669"/>
    <property type="project" value="InterPro"/>
</dbReference>
<gene>
    <name evidence="3" type="ORF">D7318_29215</name>
    <name evidence="2" type="ORF">D7319_29205</name>
</gene>
<dbReference type="EMBL" id="RBDX01000039">
    <property type="protein sequence ID" value="RKN04147.1"/>
    <property type="molecule type" value="Genomic_DNA"/>
</dbReference>
<reference evidence="4 5" key="1">
    <citation type="submission" date="2018-09" db="EMBL/GenBank/DDBJ databases">
        <title>Streptomyces sp. nov. DS1-2, an endophytic actinomycete isolated from roots of Dendrobium scabrilingue.</title>
        <authorList>
            <person name="Kuncharoen N."/>
            <person name="Kudo T."/>
            <person name="Ohkuma M."/>
            <person name="Yuki M."/>
            <person name="Tanasupawat S."/>
        </authorList>
    </citation>
    <scope>NUCLEOTIDE SEQUENCE [LARGE SCALE GENOMIC DNA]</scope>
    <source>
        <strain evidence="2 5">AZ1-7</strain>
        <strain evidence="3 4">DS1-2</strain>
    </source>
</reference>
<comment type="caution">
    <text evidence="2">The sequence shown here is derived from an EMBL/GenBank/DDBJ whole genome shotgun (WGS) entry which is preliminary data.</text>
</comment>
<dbReference type="PANTHER" id="PTHR46648">
    <property type="entry name" value="HIT FAMILY PROTEIN 1"/>
    <property type="match status" value="1"/>
</dbReference>
<evidence type="ECO:0000313" key="5">
    <source>
        <dbReference type="Proteomes" id="UP000275024"/>
    </source>
</evidence>
<evidence type="ECO:0000313" key="3">
    <source>
        <dbReference type="EMBL" id="RKN14525.1"/>
    </source>
</evidence>
<dbReference type="InterPro" id="IPR011146">
    <property type="entry name" value="HIT-like"/>
</dbReference>
<dbReference type="GO" id="GO:0009117">
    <property type="term" value="P:nucleotide metabolic process"/>
    <property type="evidence" value="ECO:0007669"/>
    <property type="project" value="TreeGrafter"/>
</dbReference>
<sequence length="160" mass="17780">MDLAAYERRVRSGPCFLCAMAADDPAYRREHEVIHEDAEHMVFLARWATLPGTLLVAPKAHVEGVVRDLDEAAYARLTLLVRRAALALETVLRPERTYLLSLGAQQGNAHVHWHVAGLPPGVPYEQQQYHALMAENGVLEPTREEKAALADRLRAAFPGP</sequence>
<dbReference type="Gene3D" id="3.30.428.10">
    <property type="entry name" value="HIT-like"/>
    <property type="match status" value="1"/>
</dbReference>
<name>A0A3A9WDR3_9ACTN</name>
<dbReference type="SUPFAM" id="SSF54197">
    <property type="entry name" value="HIT-like"/>
    <property type="match status" value="1"/>
</dbReference>
<accession>A0A3A9WDR3</accession>
<feature type="domain" description="HIT" evidence="1">
    <location>
        <begin position="31"/>
        <end position="116"/>
    </location>
</feature>
<dbReference type="InterPro" id="IPR036265">
    <property type="entry name" value="HIT-like_sf"/>
</dbReference>
<dbReference type="OrthoDB" id="9784774at2"/>
<evidence type="ECO:0000313" key="4">
    <source>
        <dbReference type="Proteomes" id="UP000268652"/>
    </source>
</evidence>
<evidence type="ECO:0000259" key="1">
    <source>
        <dbReference type="Pfam" id="PF01230"/>
    </source>
</evidence>
<dbReference type="AlphaFoldDB" id="A0A3A9WDR3"/>
<dbReference type="EMBL" id="RBDY01000038">
    <property type="protein sequence ID" value="RKN14525.1"/>
    <property type="molecule type" value="Genomic_DNA"/>
</dbReference>
<evidence type="ECO:0000313" key="2">
    <source>
        <dbReference type="EMBL" id="RKN04147.1"/>
    </source>
</evidence>
<proteinExistence type="predicted"/>
<protein>
    <submittedName>
        <fullName evidence="2">HIT family protein</fullName>
    </submittedName>
</protein>
<dbReference type="Proteomes" id="UP000275024">
    <property type="component" value="Unassembled WGS sequence"/>
</dbReference>
<organism evidence="2 5">
    <name type="scientific">Streptomyces radicis</name>
    <dbReference type="NCBI Taxonomy" id="1750517"/>
    <lineage>
        <taxon>Bacteria</taxon>
        <taxon>Bacillati</taxon>
        <taxon>Actinomycetota</taxon>
        <taxon>Actinomycetes</taxon>
        <taxon>Kitasatosporales</taxon>
        <taxon>Streptomycetaceae</taxon>
        <taxon>Streptomyces</taxon>
    </lineage>
</organism>
<dbReference type="PANTHER" id="PTHR46648:SF1">
    <property type="entry name" value="ADENOSINE 5'-MONOPHOSPHORAMIDASE HNT1"/>
    <property type="match status" value="1"/>
</dbReference>